<dbReference type="GO" id="GO:0005886">
    <property type="term" value="C:plasma membrane"/>
    <property type="evidence" value="ECO:0007669"/>
    <property type="project" value="UniProtKB-SubCell"/>
</dbReference>
<evidence type="ECO:0000256" key="7">
    <source>
        <dbReference type="ARBA" id="ARBA00023136"/>
    </source>
</evidence>
<feature type="transmembrane region" description="Helical" evidence="8">
    <location>
        <begin position="320"/>
        <end position="341"/>
    </location>
</feature>
<feature type="transmembrane region" description="Helical" evidence="8">
    <location>
        <begin position="21"/>
        <end position="43"/>
    </location>
</feature>
<feature type="transmembrane region" description="Helical" evidence="8">
    <location>
        <begin position="133"/>
        <end position="152"/>
    </location>
</feature>
<keyword evidence="6 8" id="KW-1133">Transmembrane helix</keyword>
<protein>
    <submittedName>
        <fullName evidence="9">Iron ABC transporter permease</fullName>
    </submittedName>
</protein>
<dbReference type="SUPFAM" id="SSF81345">
    <property type="entry name" value="ABC transporter involved in vitamin B12 uptake, BtuC"/>
    <property type="match status" value="1"/>
</dbReference>
<evidence type="ECO:0000256" key="4">
    <source>
        <dbReference type="ARBA" id="ARBA00022475"/>
    </source>
</evidence>
<gene>
    <name evidence="9" type="ORF">AF332_00090</name>
</gene>
<feature type="transmembrane region" description="Helical" evidence="8">
    <location>
        <begin position="291"/>
        <end position="313"/>
    </location>
</feature>
<evidence type="ECO:0000313" key="10">
    <source>
        <dbReference type="Proteomes" id="UP000037109"/>
    </source>
</evidence>
<dbReference type="EMBL" id="LGUF01000007">
    <property type="protein sequence ID" value="KON85428.1"/>
    <property type="molecule type" value="Genomic_DNA"/>
</dbReference>
<sequence>MTSFMTLRTKSGAFSFQLHKKTWITVLFLSLFSLFLFIVSLSIGSSFISPIDVIKQLSGHGSGEYDFVLNTLRLPRVLLAFMVGAALGVAGLILQGVIRNPLASPDIIGVTAGASVGAIVFIVFFMGTISITWLPLAAILGAAIVSTLIYLLSWKQGVTSIRLVLMGIGVAAAMKAVVTMMLVLSEDAVTTKSYLWLTGSLYGANWQDVYSMFPWVLVFIPLTFLAARTVSVKELGDDVAVGLGVKVQSKRLLLLFISVALAGSSVAFAGGIEFVGLVAPHIARMLIGRSFAGLVPISALIGGIIVAIADIVARTAFLPLDIPAGVFTAGIGAPFFIYLLYRNRNK</sequence>
<evidence type="ECO:0000256" key="2">
    <source>
        <dbReference type="ARBA" id="ARBA00007935"/>
    </source>
</evidence>
<evidence type="ECO:0000256" key="3">
    <source>
        <dbReference type="ARBA" id="ARBA00022448"/>
    </source>
</evidence>
<reference evidence="10" key="1">
    <citation type="submission" date="2015-07" db="EMBL/GenBank/DDBJ databases">
        <title>Fjat-10036 dsm4.</title>
        <authorList>
            <person name="Liu B."/>
            <person name="Wang J."/>
            <person name="Zhu Y."/>
            <person name="Liu G."/>
            <person name="Chen Q."/>
            <person name="Chen Z."/>
            <person name="Lan J."/>
            <person name="Che J."/>
            <person name="Ge C."/>
            <person name="Shi H."/>
            <person name="Pan Z."/>
            <person name="Liu X."/>
        </authorList>
    </citation>
    <scope>NUCLEOTIDE SEQUENCE [LARGE SCALE GENOMIC DNA]</scope>
    <source>
        <strain evidence="10">DSM 4</strain>
    </source>
</reference>
<name>A0A0M0G6L3_SPOGL</name>
<feature type="transmembrane region" description="Helical" evidence="8">
    <location>
        <begin position="77"/>
        <end position="95"/>
    </location>
</feature>
<dbReference type="Proteomes" id="UP000037109">
    <property type="component" value="Unassembled WGS sequence"/>
</dbReference>
<keyword evidence="4" id="KW-1003">Cell membrane</keyword>
<keyword evidence="3" id="KW-0813">Transport</keyword>
<dbReference type="CDD" id="cd06550">
    <property type="entry name" value="TM_ABC_iron-siderophores_like"/>
    <property type="match status" value="1"/>
</dbReference>
<dbReference type="AlphaFoldDB" id="A0A0M0G6L3"/>
<evidence type="ECO:0000256" key="8">
    <source>
        <dbReference type="SAM" id="Phobius"/>
    </source>
</evidence>
<dbReference type="InterPro" id="IPR000522">
    <property type="entry name" value="ABC_transptr_permease_BtuC"/>
</dbReference>
<keyword evidence="7 8" id="KW-0472">Membrane</keyword>
<evidence type="ECO:0000256" key="5">
    <source>
        <dbReference type="ARBA" id="ARBA00022692"/>
    </source>
</evidence>
<dbReference type="RefSeq" id="WP_053432815.1">
    <property type="nucleotide sequence ID" value="NZ_LGUF01000007.1"/>
</dbReference>
<dbReference type="InterPro" id="IPR037294">
    <property type="entry name" value="ABC_BtuC-like"/>
</dbReference>
<feature type="transmembrane region" description="Helical" evidence="8">
    <location>
        <begin position="107"/>
        <end position="127"/>
    </location>
</feature>
<dbReference type="PATRIC" id="fig|1459.3.peg.33"/>
<feature type="transmembrane region" description="Helical" evidence="8">
    <location>
        <begin position="212"/>
        <end position="231"/>
    </location>
</feature>
<accession>A0A0M0G6L3</accession>
<evidence type="ECO:0000256" key="6">
    <source>
        <dbReference type="ARBA" id="ARBA00022989"/>
    </source>
</evidence>
<dbReference type="GO" id="GO:0022857">
    <property type="term" value="F:transmembrane transporter activity"/>
    <property type="evidence" value="ECO:0007669"/>
    <property type="project" value="InterPro"/>
</dbReference>
<comment type="similarity">
    <text evidence="2">Belongs to the binding-protein-dependent transport system permease family. FecCD subfamily.</text>
</comment>
<evidence type="ECO:0000256" key="1">
    <source>
        <dbReference type="ARBA" id="ARBA00004651"/>
    </source>
</evidence>
<keyword evidence="10" id="KW-1185">Reference proteome</keyword>
<comment type="subcellular location">
    <subcellularLocation>
        <location evidence="1">Cell membrane</location>
        <topology evidence="1">Multi-pass membrane protein</topology>
    </subcellularLocation>
</comment>
<keyword evidence="5 8" id="KW-0812">Transmembrane</keyword>
<dbReference type="OrthoDB" id="9811721at2"/>
<dbReference type="Pfam" id="PF01032">
    <property type="entry name" value="FecCD"/>
    <property type="match status" value="1"/>
</dbReference>
<feature type="transmembrane region" description="Helical" evidence="8">
    <location>
        <begin position="164"/>
        <end position="184"/>
    </location>
</feature>
<evidence type="ECO:0000313" key="9">
    <source>
        <dbReference type="EMBL" id="KON85428.1"/>
    </source>
</evidence>
<proteinExistence type="inferred from homology"/>
<dbReference type="FunFam" id="1.10.3470.10:FF:000001">
    <property type="entry name" value="Vitamin B12 ABC transporter permease BtuC"/>
    <property type="match status" value="1"/>
</dbReference>
<dbReference type="PANTHER" id="PTHR30472">
    <property type="entry name" value="FERRIC ENTEROBACTIN TRANSPORT SYSTEM PERMEASE PROTEIN"/>
    <property type="match status" value="1"/>
</dbReference>
<dbReference type="STRING" id="1459.AF332_00090"/>
<comment type="caution">
    <text evidence="9">The sequence shown here is derived from an EMBL/GenBank/DDBJ whole genome shotgun (WGS) entry which is preliminary data.</text>
</comment>
<dbReference type="GO" id="GO:0033214">
    <property type="term" value="P:siderophore-iron import into cell"/>
    <property type="evidence" value="ECO:0007669"/>
    <property type="project" value="TreeGrafter"/>
</dbReference>
<dbReference type="PANTHER" id="PTHR30472:SF24">
    <property type="entry name" value="FERRIC ENTEROBACTIN TRANSPORT SYSTEM PERMEASE PROTEIN FEPG"/>
    <property type="match status" value="1"/>
</dbReference>
<feature type="transmembrane region" description="Helical" evidence="8">
    <location>
        <begin position="252"/>
        <end position="279"/>
    </location>
</feature>
<dbReference type="Gene3D" id="1.10.3470.10">
    <property type="entry name" value="ABC transporter involved in vitamin B12 uptake, BtuC"/>
    <property type="match status" value="1"/>
</dbReference>
<organism evidence="9 10">
    <name type="scientific">Sporosarcina globispora</name>
    <name type="common">Bacillus globisporus</name>
    <dbReference type="NCBI Taxonomy" id="1459"/>
    <lineage>
        <taxon>Bacteria</taxon>
        <taxon>Bacillati</taxon>
        <taxon>Bacillota</taxon>
        <taxon>Bacilli</taxon>
        <taxon>Bacillales</taxon>
        <taxon>Caryophanaceae</taxon>
        <taxon>Sporosarcina</taxon>
    </lineage>
</organism>